<sequence length="422" mass="47388">MTELTRDKLNQLRRFAGVPQDFTAERKQATVTEDVIPGMSQILRGGKHKFYLVTEATEKDSDLGDILAEVDFRALTNIIRGAGDKGTKEWELFPHNKQNDALNLARQRLAGVTETFGDGMQANNPNSVPHPNDEEIQASLEQQEEDDFEPATNICPDCEGGEHPPAVGKCERCGGHGEIYEAKKAAKKDFDGDDKVESSKVESSKEEHKGVVDKAIKAKEENEEEKECDKCAGCEECEEVCTCDKEVKESTGYHTDDTYPLTHIDSEQPHNVDASYETVWDKPEENEEDYQMNDDDQKIKVPAKILSELKRAISEVTKESEKAKPRDEDRSSYYEDTAEALQIVHDELSKKTVQGLKQAQCLSQRMMNIQRALMPDDVWKFLVDGGVKRSLKSYMNAVKEPVTGKPFGIVDIATLNKNTHTQ</sequence>
<comment type="caution">
    <text evidence="2">The sequence shown here is derived from an EMBL/GenBank/DDBJ whole genome shotgun (WGS) entry which is preliminary data.</text>
</comment>
<evidence type="ECO:0000256" key="1">
    <source>
        <dbReference type="SAM" id="MobiDB-lite"/>
    </source>
</evidence>
<feature type="region of interest" description="Disordered" evidence="1">
    <location>
        <begin position="189"/>
        <end position="212"/>
    </location>
</feature>
<dbReference type="EMBL" id="LAZR01013021">
    <property type="protein sequence ID" value="KKM23948.1"/>
    <property type="molecule type" value="Genomic_DNA"/>
</dbReference>
<evidence type="ECO:0000313" key="2">
    <source>
        <dbReference type="EMBL" id="KKM23948.1"/>
    </source>
</evidence>
<reference evidence="2" key="1">
    <citation type="journal article" date="2015" name="Nature">
        <title>Complex archaea that bridge the gap between prokaryotes and eukaryotes.</title>
        <authorList>
            <person name="Spang A."/>
            <person name="Saw J.H."/>
            <person name="Jorgensen S.L."/>
            <person name="Zaremba-Niedzwiedzka K."/>
            <person name="Martijn J."/>
            <person name="Lind A.E."/>
            <person name="van Eijk R."/>
            <person name="Schleper C."/>
            <person name="Guy L."/>
            <person name="Ettema T.J."/>
        </authorList>
    </citation>
    <scope>NUCLEOTIDE SEQUENCE</scope>
</reference>
<proteinExistence type="predicted"/>
<accession>A0A0F9KPC6</accession>
<name>A0A0F9KPC6_9ZZZZ</name>
<protein>
    <submittedName>
        <fullName evidence="2">Uncharacterized protein</fullName>
    </submittedName>
</protein>
<dbReference type="AlphaFoldDB" id="A0A0F9KPC6"/>
<gene>
    <name evidence="2" type="ORF">LCGC14_1610010</name>
</gene>
<organism evidence="2">
    <name type="scientific">marine sediment metagenome</name>
    <dbReference type="NCBI Taxonomy" id="412755"/>
    <lineage>
        <taxon>unclassified sequences</taxon>
        <taxon>metagenomes</taxon>
        <taxon>ecological metagenomes</taxon>
    </lineage>
</organism>